<accession>A0AAW0G488</accession>
<name>A0AAW0G488_9APHY</name>
<sequence>MPSLEDASHSTGNLPALRYPNYDSDDSDLPLHDFASADPGGLDVFDNRDLLATMFANHAVLGVDGPSRMPKVIGDGRLNSMDVISFSLNEGPDVWAADAVREVIGLLEVGEFGTVERESPGVLRVQLYLYLDHA</sequence>
<dbReference type="Proteomes" id="UP001385951">
    <property type="component" value="Unassembled WGS sequence"/>
</dbReference>
<organism evidence="1 2">
    <name type="scientific">Cerrena zonata</name>
    <dbReference type="NCBI Taxonomy" id="2478898"/>
    <lineage>
        <taxon>Eukaryota</taxon>
        <taxon>Fungi</taxon>
        <taxon>Dikarya</taxon>
        <taxon>Basidiomycota</taxon>
        <taxon>Agaricomycotina</taxon>
        <taxon>Agaricomycetes</taxon>
        <taxon>Polyporales</taxon>
        <taxon>Cerrenaceae</taxon>
        <taxon>Cerrena</taxon>
    </lineage>
</organism>
<gene>
    <name evidence="1" type="ORF">QCA50_010780</name>
</gene>
<comment type="caution">
    <text evidence="1">The sequence shown here is derived from an EMBL/GenBank/DDBJ whole genome shotgun (WGS) entry which is preliminary data.</text>
</comment>
<reference evidence="1 2" key="1">
    <citation type="submission" date="2022-09" db="EMBL/GenBank/DDBJ databases">
        <authorList>
            <person name="Palmer J.M."/>
        </authorList>
    </citation>
    <scope>NUCLEOTIDE SEQUENCE [LARGE SCALE GENOMIC DNA]</scope>
    <source>
        <strain evidence="1 2">DSM 7382</strain>
    </source>
</reference>
<protein>
    <submittedName>
        <fullName evidence="1">Uncharacterized protein</fullName>
    </submittedName>
</protein>
<evidence type="ECO:0000313" key="2">
    <source>
        <dbReference type="Proteomes" id="UP001385951"/>
    </source>
</evidence>
<dbReference type="AlphaFoldDB" id="A0AAW0G488"/>
<proteinExistence type="predicted"/>
<dbReference type="EMBL" id="JASBNA010000018">
    <property type="protein sequence ID" value="KAK7685970.1"/>
    <property type="molecule type" value="Genomic_DNA"/>
</dbReference>
<keyword evidence="2" id="KW-1185">Reference proteome</keyword>
<evidence type="ECO:0000313" key="1">
    <source>
        <dbReference type="EMBL" id="KAK7685970.1"/>
    </source>
</evidence>